<dbReference type="InterPro" id="IPR029044">
    <property type="entry name" value="Nucleotide-diphossugar_trans"/>
</dbReference>
<name>A0A238U9I7_9FLAO</name>
<dbReference type="AlphaFoldDB" id="A0A238U9I7"/>
<keyword evidence="3" id="KW-1185">Reference proteome</keyword>
<organism evidence="2 3">
    <name type="scientific">Tenacibaculum jejuense</name>
    <dbReference type="NCBI Taxonomy" id="584609"/>
    <lineage>
        <taxon>Bacteria</taxon>
        <taxon>Pseudomonadati</taxon>
        <taxon>Bacteroidota</taxon>
        <taxon>Flavobacteriia</taxon>
        <taxon>Flavobacteriales</taxon>
        <taxon>Flavobacteriaceae</taxon>
        <taxon>Tenacibaculum</taxon>
    </lineage>
</organism>
<sequence length="249" mass="29479">MNKIVVYTGAFGDDFGFIPQKEIEGVDFFCFTDNVEKVKFPWKPIELISDQKNGVLRNRHPKLLPHLYFQDYDISIYIDSNYLIIGDIKELLNSLGEDFKMGIFDHNQCEDKRDCVYDEYEAILELGKETGVYKDQPEVMKKQIDFFRSESYPENNGLIFAAVLIRKHNDPQVIKVMEDWWGFVSTKSKRDQLSFNYVAWKNNFVPTIINGDLRRGNPYFYFLCMARKNYIPKLIKYKIKRFFGIKKHP</sequence>
<dbReference type="Proteomes" id="UP000215214">
    <property type="component" value="Chromosome TJEJU"/>
</dbReference>
<dbReference type="InterPro" id="IPR048354">
    <property type="entry name" value="TOD1_MUCI70_glycTrfase_dom"/>
</dbReference>
<protein>
    <recommendedName>
        <fullName evidence="1">TOD1/MUCI70 glycosyltransferase-like domain-containing protein</fullName>
    </recommendedName>
</protein>
<dbReference type="OrthoDB" id="396512at2"/>
<gene>
    <name evidence="2" type="ORF">TJEJU_1963</name>
</gene>
<dbReference type="EMBL" id="LT899436">
    <property type="protein sequence ID" value="SNR15666.1"/>
    <property type="molecule type" value="Genomic_DNA"/>
</dbReference>
<dbReference type="RefSeq" id="WP_095071617.1">
    <property type="nucleotide sequence ID" value="NZ_LT899436.1"/>
</dbReference>
<reference evidence="2 3" key="1">
    <citation type="submission" date="2017-07" db="EMBL/GenBank/DDBJ databases">
        <authorList>
            <person name="Sun Z.S."/>
            <person name="Albrecht U."/>
            <person name="Echele G."/>
            <person name="Lee C.C."/>
        </authorList>
    </citation>
    <scope>NUCLEOTIDE SEQUENCE [LARGE SCALE GENOMIC DNA]</scope>
    <source>
        <strain evidence="3">type strain: KCTC 22618</strain>
    </source>
</reference>
<proteinExistence type="predicted"/>
<feature type="domain" description="TOD1/MUCI70 glycosyltransferase-like" evidence="1">
    <location>
        <begin position="59"/>
        <end position="201"/>
    </location>
</feature>
<evidence type="ECO:0000259" key="1">
    <source>
        <dbReference type="Pfam" id="PF04765"/>
    </source>
</evidence>
<accession>A0A238U9I7</accession>
<dbReference type="KEGG" id="tje:TJEJU_1963"/>
<dbReference type="SUPFAM" id="SSF53448">
    <property type="entry name" value="Nucleotide-diphospho-sugar transferases"/>
    <property type="match status" value="1"/>
</dbReference>
<dbReference type="Pfam" id="PF04765">
    <property type="entry name" value="TOD1_MUCI70"/>
    <property type="match status" value="1"/>
</dbReference>
<evidence type="ECO:0000313" key="2">
    <source>
        <dbReference type="EMBL" id="SNR15666.1"/>
    </source>
</evidence>
<evidence type="ECO:0000313" key="3">
    <source>
        <dbReference type="Proteomes" id="UP000215214"/>
    </source>
</evidence>